<feature type="domain" description="WLM" evidence="7">
    <location>
        <begin position="40"/>
        <end position="244"/>
    </location>
</feature>
<evidence type="ECO:0000313" key="8">
    <source>
        <dbReference type="EMBL" id="KXS98919.1"/>
    </source>
</evidence>
<dbReference type="EMBL" id="LFZN01000103">
    <property type="protein sequence ID" value="KXS98919.1"/>
    <property type="molecule type" value="Genomic_DNA"/>
</dbReference>
<evidence type="ECO:0008006" key="10">
    <source>
        <dbReference type="Google" id="ProtNLM"/>
    </source>
</evidence>
<feature type="compositionally biased region" description="Basic residues" evidence="5">
    <location>
        <begin position="483"/>
        <end position="492"/>
    </location>
</feature>
<feature type="region of interest" description="Disordered" evidence="5">
    <location>
        <begin position="620"/>
        <end position="664"/>
    </location>
</feature>
<reference evidence="8 9" key="1">
    <citation type="submission" date="2015-07" db="EMBL/GenBank/DDBJ databases">
        <title>Comparative genomics of the Sigatoka disease complex on banana suggests a link between parallel evolutionary changes in Pseudocercospora fijiensis and Pseudocercospora eumusae and increased virulence on the banana host.</title>
        <authorList>
            <person name="Chang T.-C."/>
            <person name="Salvucci A."/>
            <person name="Crous P.W."/>
            <person name="Stergiopoulos I."/>
        </authorList>
    </citation>
    <scope>NUCLEOTIDE SEQUENCE [LARGE SCALE GENOMIC DNA]</scope>
    <source>
        <strain evidence="8 9">CBS 114824</strain>
    </source>
</reference>
<dbReference type="AlphaFoldDB" id="A0A139H904"/>
<dbReference type="PROSITE" id="PS01358">
    <property type="entry name" value="ZF_RANBP2_1"/>
    <property type="match status" value="1"/>
</dbReference>
<dbReference type="GO" id="GO:0006281">
    <property type="term" value="P:DNA repair"/>
    <property type="evidence" value="ECO:0007669"/>
    <property type="project" value="TreeGrafter"/>
</dbReference>
<keyword evidence="9" id="KW-1185">Reference proteome</keyword>
<dbReference type="InterPro" id="IPR001876">
    <property type="entry name" value="Znf_RanBP2"/>
</dbReference>
<evidence type="ECO:0000256" key="2">
    <source>
        <dbReference type="ARBA" id="ARBA00022771"/>
    </source>
</evidence>
<dbReference type="Proteomes" id="UP000070133">
    <property type="component" value="Unassembled WGS sequence"/>
</dbReference>
<dbReference type="PROSITE" id="PS50199">
    <property type="entry name" value="ZF_RANBP2_2"/>
    <property type="match status" value="1"/>
</dbReference>
<dbReference type="Gene3D" id="2.30.30.380">
    <property type="entry name" value="Zn-finger domain of Sec23/24"/>
    <property type="match status" value="1"/>
</dbReference>
<evidence type="ECO:0000256" key="3">
    <source>
        <dbReference type="ARBA" id="ARBA00022833"/>
    </source>
</evidence>
<sequence length="944" mass="104718">MSGRHPPGPQADHRRAAAYTGRNRQASNGGPSGVQRSSAAQLKEQEPLFTTYEHLSGLQRGDAALTILRKVASMVKPIMRKRGWRVQVLAEFLPPEQNLLGLNINRGYKICLRLRYHHSPDLFLPTEEILDTLLHELSHNVWGEHDSNFHKLWDELRDEAETLMRKGYTGEGFLGSGQRLGGYAGNRALPPHELRRLARESAEKRKAQGTLMQGSGQRLGGRAIHQLGSDVRKVITDQITRRNTINKGCASGRSDAGKLSEQSANNTFKTQAEEDDANNRAIAQALYELMEEEEEQKLNGTFTEKSGSGGLEWSPENGLYNAGMSLPSNGQQSHPSEEDQLKWAMEESTRLATSDLPAEQKATSKDDHRRSAPPLSLASKPTSSKDTTLTKRRQLDANFSPRTSSTRQKAATVKAKSDDPGVQALPSTFTTFPSSEDDAPSDQWSCEICTCINPLQFLACDACGVERPQSVMTNAQANGGHDRRSKTAPPRKLKAEPMSSTDRFPVKPPDPNASLGWNCYGCGAFMEHKWWTCSASQLNGSNCCVQHVFLDVENLGEGEAVFINISFDISSKLAGELVSRLHVAVMGRISIQLEQSSTHRGMERTHRYCTHIKHRLFGAPASVPANAPPTHQHPPPNRRDPSSINKRGNGLNKNRTEVRRGRSVSKKPGIKECVGCLQRIVYSLDHFEAAEELQNAVRNRVQDLLPYAADIEIKTSGSSIAKDRLAEGVDRAFQSLQARIGELLSYSNGDSQLKLPEYLSTELKAYTSAKKNLEFLKSAAVQSILERLNPGTEDVRHRNLGRAWTPNKPLYTDTELSEKQQGAIDEAKQALVTVSRKLCKEQIPKALRDQEMQSSDIKLVQTEDLMGKDGIIGPPTLRPPQRPAKAAREINPVALEEWNSARKRSEKLQVSHARAFSKWAEVLDSTSEENDTLFRRRRNAAGIL</sequence>
<dbReference type="PANTHER" id="PTHR46622:SF1">
    <property type="entry name" value="DNA-DEPENDENT METALLOPROTEASE WSS1"/>
    <property type="match status" value="1"/>
</dbReference>
<evidence type="ECO:0000259" key="6">
    <source>
        <dbReference type="PROSITE" id="PS50199"/>
    </source>
</evidence>
<evidence type="ECO:0000256" key="4">
    <source>
        <dbReference type="PROSITE-ProRule" id="PRU00322"/>
    </source>
</evidence>
<feature type="compositionally biased region" description="Polar residues" evidence="5">
    <location>
        <begin position="400"/>
        <end position="409"/>
    </location>
</feature>
<organism evidence="8 9">
    <name type="scientific">Pseudocercospora eumusae</name>
    <dbReference type="NCBI Taxonomy" id="321146"/>
    <lineage>
        <taxon>Eukaryota</taxon>
        <taxon>Fungi</taxon>
        <taxon>Dikarya</taxon>
        <taxon>Ascomycota</taxon>
        <taxon>Pezizomycotina</taxon>
        <taxon>Dothideomycetes</taxon>
        <taxon>Dothideomycetidae</taxon>
        <taxon>Mycosphaerellales</taxon>
        <taxon>Mycosphaerellaceae</taxon>
        <taxon>Pseudocercospora</taxon>
    </lineage>
</organism>
<comment type="caution">
    <text evidence="8">The sequence shown here is derived from an EMBL/GenBank/DDBJ whole genome shotgun (WGS) entry which is preliminary data.</text>
</comment>
<keyword evidence="3" id="KW-0862">Zinc</keyword>
<dbReference type="GO" id="GO:0008270">
    <property type="term" value="F:zinc ion binding"/>
    <property type="evidence" value="ECO:0007669"/>
    <property type="project" value="UniProtKB-KW"/>
</dbReference>
<gene>
    <name evidence="8" type="ORF">AC578_7446</name>
</gene>
<dbReference type="GO" id="GO:0005634">
    <property type="term" value="C:nucleus"/>
    <property type="evidence" value="ECO:0007669"/>
    <property type="project" value="TreeGrafter"/>
</dbReference>
<name>A0A139H904_9PEZI</name>
<dbReference type="GO" id="GO:0008237">
    <property type="term" value="F:metallopeptidase activity"/>
    <property type="evidence" value="ECO:0007669"/>
    <property type="project" value="TreeGrafter"/>
</dbReference>
<feature type="compositionally biased region" description="Basic and acidic residues" evidence="5">
    <location>
        <begin position="335"/>
        <end position="349"/>
    </location>
</feature>
<feature type="region of interest" description="Disordered" evidence="5">
    <location>
        <begin position="1"/>
        <end position="41"/>
    </location>
</feature>
<proteinExistence type="predicted"/>
<dbReference type="Pfam" id="PF08325">
    <property type="entry name" value="WLM"/>
    <property type="match status" value="1"/>
</dbReference>
<dbReference type="InterPro" id="IPR053000">
    <property type="entry name" value="WSS1-like_metalloprotease"/>
</dbReference>
<dbReference type="STRING" id="321146.A0A139H904"/>
<evidence type="ECO:0000259" key="7">
    <source>
        <dbReference type="PROSITE" id="PS51397"/>
    </source>
</evidence>
<evidence type="ECO:0000313" key="9">
    <source>
        <dbReference type="Proteomes" id="UP000070133"/>
    </source>
</evidence>
<feature type="compositionally biased region" description="Polar residues" evidence="5">
    <location>
        <begin position="425"/>
        <end position="434"/>
    </location>
</feature>
<feature type="domain" description="RanBP2-type" evidence="6">
    <location>
        <begin position="440"/>
        <end position="469"/>
    </location>
</feature>
<evidence type="ECO:0000256" key="5">
    <source>
        <dbReference type="SAM" id="MobiDB-lite"/>
    </source>
</evidence>
<feature type="region of interest" description="Disordered" evidence="5">
    <location>
        <begin position="294"/>
        <end position="436"/>
    </location>
</feature>
<evidence type="ECO:0000256" key="1">
    <source>
        <dbReference type="ARBA" id="ARBA00022723"/>
    </source>
</evidence>
<accession>A0A139H904</accession>
<dbReference type="OrthoDB" id="261960at2759"/>
<keyword evidence="2 4" id="KW-0863">Zinc-finger</keyword>
<dbReference type="PROSITE" id="PS51397">
    <property type="entry name" value="WLM"/>
    <property type="match status" value="1"/>
</dbReference>
<feature type="region of interest" description="Disordered" evidence="5">
    <location>
        <begin position="474"/>
        <end position="507"/>
    </location>
</feature>
<dbReference type="PANTHER" id="PTHR46622">
    <property type="entry name" value="DNA-DEPENDENT METALLOPROTEASE WSS1"/>
    <property type="match status" value="1"/>
</dbReference>
<feature type="compositionally biased region" description="Polar residues" evidence="5">
    <location>
        <begin position="22"/>
        <end position="40"/>
    </location>
</feature>
<protein>
    <recommendedName>
        <fullName evidence="10">WLM domain-containing protein</fullName>
    </recommendedName>
</protein>
<keyword evidence="1" id="KW-0479">Metal-binding</keyword>
<dbReference type="InterPro" id="IPR013536">
    <property type="entry name" value="WLM_dom"/>
</dbReference>